<organism evidence="1 2">
    <name type="scientific">Paracoccus angustae</name>
    <dbReference type="NCBI Taxonomy" id="1671480"/>
    <lineage>
        <taxon>Bacteria</taxon>
        <taxon>Pseudomonadati</taxon>
        <taxon>Pseudomonadota</taxon>
        <taxon>Alphaproteobacteria</taxon>
        <taxon>Rhodobacterales</taxon>
        <taxon>Paracoccaceae</taxon>
        <taxon>Paracoccus</taxon>
    </lineage>
</organism>
<dbReference type="RefSeq" id="WP_377763901.1">
    <property type="nucleotide sequence ID" value="NZ_JBHRXY010000033.1"/>
</dbReference>
<dbReference type="Gene3D" id="3.30.360.10">
    <property type="entry name" value="Dihydrodipicolinate Reductase, domain 2"/>
    <property type="match status" value="1"/>
</dbReference>
<sequence length="62" mass="6821">MVEYFSDCILSGMPPHLDPTEGLADVRILRAIKRATETGQTQKLALFSVDGSICRSMIRALP</sequence>
<evidence type="ECO:0000313" key="1">
    <source>
        <dbReference type="EMBL" id="MFC3631569.1"/>
    </source>
</evidence>
<evidence type="ECO:0008006" key="3">
    <source>
        <dbReference type="Google" id="ProtNLM"/>
    </source>
</evidence>
<proteinExistence type="predicted"/>
<gene>
    <name evidence="1" type="ORF">ACFOM8_19235</name>
</gene>
<reference evidence="2" key="1">
    <citation type="journal article" date="2019" name="Int. J. Syst. Evol. Microbiol.">
        <title>The Global Catalogue of Microorganisms (GCM) 10K type strain sequencing project: providing services to taxonomists for standard genome sequencing and annotation.</title>
        <authorList>
            <consortium name="The Broad Institute Genomics Platform"/>
            <consortium name="The Broad Institute Genome Sequencing Center for Infectious Disease"/>
            <person name="Wu L."/>
            <person name="Ma J."/>
        </authorList>
    </citation>
    <scope>NUCLEOTIDE SEQUENCE [LARGE SCALE GENOMIC DNA]</scope>
    <source>
        <strain evidence="2">KCTC 42473</strain>
    </source>
</reference>
<protein>
    <recommendedName>
        <fullName evidence="3">Gfo/Idh/MocA-like oxidoreductase C-terminal domain-containing protein</fullName>
    </recommendedName>
</protein>
<accession>A0ABV7U8Y5</accession>
<comment type="caution">
    <text evidence="1">The sequence shown here is derived from an EMBL/GenBank/DDBJ whole genome shotgun (WGS) entry which is preliminary data.</text>
</comment>
<evidence type="ECO:0000313" key="2">
    <source>
        <dbReference type="Proteomes" id="UP001595539"/>
    </source>
</evidence>
<keyword evidence="2" id="KW-1185">Reference proteome</keyword>
<dbReference type="Proteomes" id="UP001595539">
    <property type="component" value="Unassembled WGS sequence"/>
</dbReference>
<name>A0ABV7U8Y5_9RHOB</name>
<dbReference type="EMBL" id="JBHRXY010000033">
    <property type="protein sequence ID" value="MFC3631569.1"/>
    <property type="molecule type" value="Genomic_DNA"/>
</dbReference>